<name>A0ABY0IFZ8_9BACT</name>
<dbReference type="SUPFAM" id="SSF56954">
    <property type="entry name" value="Outer membrane efflux proteins (OEP)"/>
    <property type="match status" value="1"/>
</dbReference>
<keyword evidence="1" id="KW-0732">Signal</keyword>
<dbReference type="Gene3D" id="1.20.1600.10">
    <property type="entry name" value="Outer membrane efflux proteins (OEP)"/>
    <property type="match status" value="1"/>
</dbReference>
<gene>
    <name evidence="2" type="ORF">DAY19_07420</name>
</gene>
<dbReference type="Proteomes" id="UP000443582">
    <property type="component" value="Unassembled WGS sequence"/>
</dbReference>
<dbReference type="PANTHER" id="PTHR30203">
    <property type="entry name" value="OUTER MEMBRANE CATION EFFLUX PROTEIN"/>
    <property type="match status" value="1"/>
</dbReference>
<dbReference type="InterPro" id="IPR010131">
    <property type="entry name" value="MdtP/NodT-like"/>
</dbReference>
<feature type="chain" id="PRO_5045816913" evidence="1">
    <location>
        <begin position="16"/>
        <end position="398"/>
    </location>
</feature>
<protein>
    <submittedName>
        <fullName evidence="2">TolC family protein</fullName>
    </submittedName>
</protein>
<dbReference type="EMBL" id="QDKL01000002">
    <property type="protein sequence ID" value="RZF21510.1"/>
    <property type="molecule type" value="Genomic_DNA"/>
</dbReference>
<accession>A0ABY0IFZ8</accession>
<reference evidence="3" key="1">
    <citation type="journal article" date="2019" name="Int. J. Syst. Evol. Microbiol.">
        <title>Halobacteriovorax valvorus sp. nov., a novel prokaryotic predator isolated from coastal seawater of China.</title>
        <authorList>
            <person name="Chen M.-X."/>
        </authorList>
    </citation>
    <scope>NUCLEOTIDE SEQUENCE [LARGE SCALE GENOMIC DNA]</scope>
    <source>
        <strain evidence="3">BL9</strain>
    </source>
</reference>
<feature type="signal peptide" evidence="1">
    <location>
        <begin position="1"/>
        <end position="15"/>
    </location>
</feature>
<evidence type="ECO:0000313" key="3">
    <source>
        <dbReference type="Proteomes" id="UP000443582"/>
    </source>
</evidence>
<dbReference type="RefSeq" id="WP_115360963.1">
    <property type="nucleotide sequence ID" value="NZ_QDKL01000002.1"/>
</dbReference>
<keyword evidence="3" id="KW-1185">Reference proteome</keyword>
<evidence type="ECO:0000313" key="2">
    <source>
        <dbReference type="EMBL" id="RZF21510.1"/>
    </source>
</evidence>
<organism evidence="2 3">
    <name type="scientific">Halobacteriovorax vibrionivorans</name>
    <dbReference type="NCBI Taxonomy" id="2152716"/>
    <lineage>
        <taxon>Bacteria</taxon>
        <taxon>Pseudomonadati</taxon>
        <taxon>Bdellovibrionota</taxon>
        <taxon>Bacteriovoracia</taxon>
        <taxon>Bacteriovoracales</taxon>
        <taxon>Halobacteriovoraceae</taxon>
        <taxon>Halobacteriovorax</taxon>
    </lineage>
</organism>
<dbReference type="PANTHER" id="PTHR30203:SF23">
    <property type="entry name" value="OUTER MEMBRANE EFFLUX PROTEIN"/>
    <property type="match status" value="1"/>
</dbReference>
<evidence type="ECO:0000256" key="1">
    <source>
        <dbReference type="SAM" id="SignalP"/>
    </source>
</evidence>
<sequence>MFKYLIILLSCSTFAFTFNEAVEELKNHNSLQAMKGSAKSLLEKSQKQASWGDPMFKIAAKNLPVDSLKFDQTPMSGLEFGIGQKIALSNKYGKAGESQSAQARSINYSAMDLEQALTKSLWANLIEYKRINNELDILKENLSWISKMLKVSKKLYSNGRITQQALLDIQIRKSEVESEISNKNFEIKQNKSQLKYLVGNKALNFNYKSVPWKLLDTSKTEGQDFRLSSLKENLKAKEYSLEQSKLAYIPDITVSVGYTIRSDIDNNGDFIGAQITFPIPVSDDKSGAKGEAVANRYVAFKQLDDYKLKKSRDIEVIKDDIAKLNAELRIISRKSVNFAQNSRSITSKSYGLGNSTYVELLQSEIRLQTILLKKVALESKLSMRKVDLKYTLGESLYE</sequence>
<comment type="caution">
    <text evidence="2">The sequence shown here is derived from an EMBL/GenBank/DDBJ whole genome shotgun (WGS) entry which is preliminary data.</text>
</comment>
<proteinExistence type="predicted"/>